<gene>
    <name evidence="6" type="ORF">FKV23_09165</name>
</gene>
<dbReference type="NCBIfam" id="TIGR00254">
    <property type="entry name" value="GGDEF"/>
    <property type="match status" value="1"/>
</dbReference>
<evidence type="ECO:0000313" key="7">
    <source>
        <dbReference type="Proteomes" id="UP000317199"/>
    </source>
</evidence>
<accession>A0A514BS75</accession>
<feature type="transmembrane region" description="Helical" evidence="4">
    <location>
        <begin position="116"/>
        <end position="133"/>
    </location>
</feature>
<dbReference type="EC" id="2.7.7.65" evidence="2"/>
<evidence type="ECO:0000256" key="1">
    <source>
        <dbReference type="ARBA" id="ARBA00001946"/>
    </source>
</evidence>
<dbReference type="KEGG" id="lyj:FKV23_09165"/>
<feature type="transmembrane region" description="Helical" evidence="4">
    <location>
        <begin position="32"/>
        <end position="49"/>
    </location>
</feature>
<evidence type="ECO:0000259" key="5">
    <source>
        <dbReference type="PROSITE" id="PS50887"/>
    </source>
</evidence>
<dbReference type="PANTHER" id="PTHR45138:SF9">
    <property type="entry name" value="DIGUANYLATE CYCLASE DGCM-RELATED"/>
    <property type="match status" value="1"/>
</dbReference>
<comment type="catalytic activity">
    <reaction evidence="3">
        <text>2 GTP = 3',3'-c-di-GMP + 2 diphosphate</text>
        <dbReference type="Rhea" id="RHEA:24898"/>
        <dbReference type="ChEBI" id="CHEBI:33019"/>
        <dbReference type="ChEBI" id="CHEBI:37565"/>
        <dbReference type="ChEBI" id="CHEBI:58805"/>
        <dbReference type="EC" id="2.7.7.65"/>
    </reaction>
</comment>
<evidence type="ECO:0000256" key="3">
    <source>
        <dbReference type="ARBA" id="ARBA00034247"/>
    </source>
</evidence>
<dbReference type="FunFam" id="3.30.70.270:FF:000001">
    <property type="entry name" value="Diguanylate cyclase domain protein"/>
    <property type="match status" value="1"/>
</dbReference>
<dbReference type="PANTHER" id="PTHR45138">
    <property type="entry name" value="REGULATORY COMPONENTS OF SENSORY TRANSDUCTION SYSTEM"/>
    <property type="match status" value="1"/>
</dbReference>
<protein>
    <recommendedName>
        <fullName evidence="2">diguanylate cyclase</fullName>
        <ecNumber evidence="2">2.7.7.65</ecNumber>
    </recommendedName>
</protein>
<dbReference type="InterPro" id="IPR029787">
    <property type="entry name" value="Nucleotide_cyclase"/>
</dbReference>
<dbReference type="CDD" id="cd01949">
    <property type="entry name" value="GGDEF"/>
    <property type="match status" value="1"/>
</dbReference>
<dbReference type="OrthoDB" id="9803824at2"/>
<dbReference type="InterPro" id="IPR000160">
    <property type="entry name" value="GGDEF_dom"/>
</dbReference>
<evidence type="ECO:0000256" key="2">
    <source>
        <dbReference type="ARBA" id="ARBA00012528"/>
    </source>
</evidence>
<dbReference type="AlphaFoldDB" id="A0A514BS75"/>
<feature type="transmembrane region" description="Helical" evidence="4">
    <location>
        <begin position="163"/>
        <end position="180"/>
    </location>
</feature>
<dbReference type="GO" id="GO:0052621">
    <property type="term" value="F:diguanylate cyclase activity"/>
    <property type="evidence" value="ECO:0007669"/>
    <property type="project" value="UniProtKB-EC"/>
</dbReference>
<dbReference type="EMBL" id="CP041242">
    <property type="protein sequence ID" value="QDH70243.1"/>
    <property type="molecule type" value="Genomic_DNA"/>
</dbReference>
<dbReference type="InterPro" id="IPR050469">
    <property type="entry name" value="Diguanylate_Cyclase"/>
</dbReference>
<keyword evidence="4" id="KW-0472">Membrane</keyword>
<sequence>MGWKFAWRNRTPLDGSELQRFRKFAFAKTRPGLTLLTFSMPLLFAVGWARDLAVLGPSARWTLLIRLSLVIALLIVAWLMRSAGSGRRIEVFGILYAFVFGIAIATTSAIEPQRLSLTHVVVMLLIIILLPFAQTRFSAAGVIVAIALPMFGLLWLLDASPGLWVAYLLFFVAGCVVGLTQRAAQMAAAAEIFVHRQRLLERLHHDSLTGTINRDGWQAHAQRMHRAHMHSGDPLSVVFFDLDHFKAVNDEHGHASGDALLQEVSRVMRASLRKHDLLARIGGEEFVALLPDLDAEAAIRVAERIRKAVAAIESPQSVTISAGVTQARPGEELKTVTDRADSALLAAKRRGRDRVERA</sequence>
<dbReference type="Gene3D" id="3.30.70.270">
    <property type="match status" value="1"/>
</dbReference>
<feature type="domain" description="GGDEF" evidence="5">
    <location>
        <begin position="233"/>
        <end position="358"/>
    </location>
</feature>
<dbReference type="SMART" id="SM00267">
    <property type="entry name" value="GGDEF"/>
    <property type="match status" value="1"/>
</dbReference>
<reference evidence="6 7" key="1">
    <citation type="submission" date="2019-06" db="EMBL/GenBank/DDBJ databases">
        <title>Lysobacter alkalisoli sp. nov. isolated from saline-alkali soil.</title>
        <authorList>
            <person name="Sun J.-Q."/>
            <person name="Xu L."/>
        </authorList>
    </citation>
    <scope>NUCLEOTIDE SEQUENCE [LARGE SCALE GENOMIC DNA]</scope>
    <source>
        <strain evidence="6 7">SJ-36</strain>
    </source>
</reference>
<evidence type="ECO:0000313" key="6">
    <source>
        <dbReference type="EMBL" id="QDH70243.1"/>
    </source>
</evidence>
<organism evidence="6 7">
    <name type="scientific">Marilutibacter alkalisoli</name>
    <dbReference type="NCBI Taxonomy" id="2591633"/>
    <lineage>
        <taxon>Bacteria</taxon>
        <taxon>Pseudomonadati</taxon>
        <taxon>Pseudomonadota</taxon>
        <taxon>Gammaproteobacteria</taxon>
        <taxon>Lysobacterales</taxon>
        <taxon>Lysobacteraceae</taxon>
        <taxon>Marilutibacter</taxon>
    </lineage>
</organism>
<keyword evidence="4" id="KW-1133">Transmembrane helix</keyword>
<keyword evidence="7" id="KW-1185">Reference proteome</keyword>
<keyword evidence="4" id="KW-0812">Transmembrane</keyword>
<evidence type="ECO:0000256" key="4">
    <source>
        <dbReference type="SAM" id="Phobius"/>
    </source>
</evidence>
<dbReference type="SUPFAM" id="SSF55073">
    <property type="entry name" value="Nucleotide cyclase"/>
    <property type="match status" value="1"/>
</dbReference>
<feature type="transmembrane region" description="Helical" evidence="4">
    <location>
        <begin position="61"/>
        <end position="79"/>
    </location>
</feature>
<name>A0A514BS75_9GAMM</name>
<dbReference type="PROSITE" id="PS50887">
    <property type="entry name" value="GGDEF"/>
    <property type="match status" value="1"/>
</dbReference>
<dbReference type="Pfam" id="PF00990">
    <property type="entry name" value="GGDEF"/>
    <property type="match status" value="1"/>
</dbReference>
<feature type="transmembrane region" description="Helical" evidence="4">
    <location>
        <begin position="140"/>
        <end position="157"/>
    </location>
</feature>
<proteinExistence type="predicted"/>
<dbReference type="RefSeq" id="WP_141623578.1">
    <property type="nucleotide sequence ID" value="NZ_CP041242.1"/>
</dbReference>
<dbReference type="Proteomes" id="UP000317199">
    <property type="component" value="Chromosome"/>
</dbReference>
<dbReference type="InterPro" id="IPR043128">
    <property type="entry name" value="Rev_trsase/Diguanyl_cyclase"/>
</dbReference>
<comment type="cofactor">
    <cofactor evidence="1">
        <name>Mg(2+)</name>
        <dbReference type="ChEBI" id="CHEBI:18420"/>
    </cofactor>
</comment>
<feature type="transmembrane region" description="Helical" evidence="4">
    <location>
        <begin position="91"/>
        <end position="110"/>
    </location>
</feature>